<dbReference type="InterPro" id="IPR036259">
    <property type="entry name" value="MFS_trans_sf"/>
</dbReference>
<evidence type="ECO:0000256" key="4">
    <source>
        <dbReference type="ARBA" id="ARBA00023136"/>
    </source>
</evidence>
<dbReference type="EMBL" id="JAQQWN010000006">
    <property type="protein sequence ID" value="KAK8080656.1"/>
    <property type="molecule type" value="Genomic_DNA"/>
</dbReference>
<evidence type="ECO:0000256" key="6">
    <source>
        <dbReference type="SAM" id="Phobius"/>
    </source>
</evidence>
<keyword evidence="3 6" id="KW-1133">Transmembrane helix</keyword>
<dbReference type="SUPFAM" id="SSF103473">
    <property type="entry name" value="MFS general substrate transporter"/>
    <property type="match status" value="1"/>
</dbReference>
<reference evidence="7 8" key="1">
    <citation type="submission" date="2023-01" db="EMBL/GenBank/DDBJ databases">
        <title>Analysis of 21 Apiospora genomes using comparative genomics revels a genus with tremendous synthesis potential of carbohydrate active enzymes and secondary metabolites.</title>
        <authorList>
            <person name="Sorensen T."/>
        </authorList>
    </citation>
    <scope>NUCLEOTIDE SEQUENCE [LARGE SCALE GENOMIC DNA]</scope>
    <source>
        <strain evidence="7 8">CBS 114990</strain>
    </source>
</reference>
<protein>
    <submittedName>
        <fullName evidence="7">Uncharacterized protein</fullName>
    </submittedName>
</protein>
<keyword evidence="8" id="KW-1185">Reference proteome</keyword>
<dbReference type="RefSeq" id="XP_066668131.1">
    <property type="nucleotide sequence ID" value="XM_066812789.1"/>
</dbReference>
<evidence type="ECO:0000256" key="2">
    <source>
        <dbReference type="ARBA" id="ARBA00022692"/>
    </source>
</evidence>
<feature type="transmembrane region" description="Helical" evidence="6">
    <location>
        <begin position="158"/>
        <end position="177"/>
    </location>
</feature>
<evidence type="ECO:0000256" key="5">
    <source>
        <dbReference type="SAM" id="MobiDB-lite"/>
    </source>
</evidence>
<evidence type="ECO:0000313" key="8">
    <source>
        <dbReference type="Proteomes" id="UP001433268"/>
    </source>
</evidence>
<dbReference type="Proteomes" id="UP001433268">
    <property type="component" value="Unassembled WGS sequence"/>
</dbReference>
<gene>
    <name evidence="7" type="ORF">PG997_008474</name>
</gene>
<feature type="region of interest" description="Disordered" evidence="5">
    <location>
        <begin position="48"/>
        <end position="79"/>
    </location>
</feature>
<feature type="transmembrane region" description="Helical" evidence="6">
    <location>
        <begin position="189"/>
        <end position="209"/>
    </location>
</feature>
<sequence>MGGSAVLLVGWTLPETNRGIVGNGSVPAQGIWRTWWASLRTFRQSLWTPKQESKTTERRSQNATDAPGADDVEKSGGTGDASTSIPIIYGTSGYGFSEIYVGLTYLAGGFGVIAGGFINGRLMDWNYRVVARQAGPPVDKHSGDDMSKFPIEMARSRGSMAILGVSVCVVIAFGWTVKYKIHPAVPLILQFYIGAKCTVLHQAYSALLVNMSPQKPSTVGANDNVIRCALSAADVAVLQPLVDARYGLVLHHDGFVRCRTMHNRGVGVEALGYAVA</sequence>
<keyword evidence="4 6" id="KW-0472">Membrane</keyword>
<accession>A0ABR1WAY3</accession>
<keyword evidence="2 6" id="KW-0812">Transmembrane</keyword>
<feature type="transmembrane region" description="Helical" evidence="6">
    <location>
        <begin position="99"/>
        <end position="118"/>
    </location>
</feature>
<proteinExistence type="predicted"/>
<organism evidence="7 8">
    <name type="scientific">Apiospora hydei</name>
    <dbReference type="NCBI Taxonomy" id="1337664"/>
    <lineage>
        <taxon>Eukaryota</taxon>
        <taxon>Fungi</taxon>
        <taxon>Dikarya</taxon>
        <taxon>Ascomycota</taxon>
        <taxon>Pezizomycotina</taxon>
        <taxon>Sordariomycetes</taxon>
        <taxon>Xylariomycetidae</taxon>
        <taxon>Amphisphaeriales</taxon>
        <taxon>Apiosporaceae</taxon>
        <taxon>Apiospora</taxon>
    </lineage>
</organism>
<name>A0ABR1WAY3_9PEZI</name>
<comment type="caution">
    <text evidence="7">The sequence shown here is derived from an EMBL/GenBank/DDBJ whole genome shotgun (WGS) entry which is preliminary data.</text>
</comment>
<feature type="compositionally biased region" description="Basic and acidic residues" evidence="5">
    <location>
        <begin position="51"/>
        <end position="60"/>
    </location>
</feature>
<comment type="subcellular location">
    <subcellularLocation>
        <location evidence="1">Membrane</location>
        <topology evidence="1">Multi-pass membrane protein</topology>
    </subcellularLocation>
</comment>
<evidence type="ECO:0000313" key="7">
    <source>
        <dbReference type="EMBL" id="KAK8080656.1"/>
    </source>
</evidence>
<dbReference type="GeneID" id="92045849"/>
<evidence type="ECO:0000256" key="1">
    <source>
        <dbReference type="ARBA" id="ARBA00004141"/>
    </source>
</evidence>
<evidence type="ECO:0000256" key="3">
    <source>
        <dbReference type="ARBA" id="ARBA00022989"/>
    </source>
</evidence>
<dbReference type="PANTHER" id="PTHR23502:SF151">
    <property type="entry name" value="MAJOR FACILITATOR SUPERFAMILY (MFS) PROFILE DOMAIN-CONTAINING PROTEIN"/>
    <property type="match status" value="1"/>
</dbReference>
<dbReference type="PANTHER" id="PTHR23502">
    <property type="entry name" value="MAJOR FACILITATOR SUPERFAMILY"/>
    <property type="match status" value="1"/>
</dbReference>